<evidence type="ECO:0000259" key="11">
    <source>
        <dbReference type="Pfam" id="PF00999"/>
    </source>
</evidence>
<dbReference type="GO" id="GO:0012505">
    <property type="term" value="C:endomembrane system"/>
    <property type="evidence" value="ECO:0007669"/>
    <property type="project" value="TreeGrafter"/>
</dbReference>
<dbReference type="GO" id="GO:0006885">
    <property type="term" value="P:regulation of pH"/>
    <property type="evidence" value="ECO:0007669"/>
    <property type="project" value="TreeGrafter"/>
</dbReference>
<evidence type="ECO:0000256" key="4">
    <source>
        <dbReference type="ARBA" id="ARBA00022692"/>
    </source>
</evidence>
<dbReference type="InterPro" id="IPR038770">
    <property type="entry name" value="Na+/solute_symporter_sf"/>
</dbReference>
<comment type="similarity">
    <text evidence="9">Belongs to the monovalent cation:proton antiporter 2 (CPA2) transporter (TC 2.A.37) family. CHX (TC 2.A.37.4) subfamily.</text>
</comment>
<keyword evidence="6 10" id="KW-1133">Transmembrane helix</keyword>
<feature type="transmembrane region" description="Helical" evidence="10">
    <location>
        <begin position="226"/>
        <end position="248"/>
    </location>
</feature>
<sequence>MTRVFPTQKKLNVCKEHIHSSRVLQENSMNDSSKFATSIPLTCQKIKDFHPVGVFHGDNPFSHNFVILMLEYILVVTITHIVRFLIKPLRQPKVVSQIIGGVIVGPSVLKRSTWFKHYITTDGAQFLSRNLGIMGFMFFVFIYGVKMDPALIKKTGKMHLYVALVGISIPTIAVFGVALLLRKTMDKDIATNSSIGIIAAYLGITAFPVLYNVLKEFNLLNSDVGRMALAMAIIGDALGVFTVVVFEAGKQGETGPENALWYMVSLVVIIAFVLFCVRPIMIWINDNISEEFPVEQSYAVAILLGALVMGFITDFFGLAIANGPLWLGLVIPDGPRLGATIVQKSETLMTELLIPFSYIMVGSYTDVFAIAGVEWSNLAPLFTMVLTGYFTKFFSTWIAALYWQIPFRDGLTLSLIMSLRGQIDVILFVHMMDKGVISSSTSLSLLLHIIYNLFQLIYNKQNLLQYSL</sequence>
<keyword evidence="3" id="KW-0633">Potassium transport</keyword>
<reference evidence="13" key="1">
    <citation type="journal article" date="2020" name="Nat. Commun.">
        <title>Genome sequence of the cluster root forming white lupin.</title>
        <authorList>
            <person name="Hufnagel B."/>
            <person name="Marques A."/>
            <person name="Soriano A."/>
            <person name="Marques L."/>
            <person name="Divol F."/>
            <person name="Doumas P."/>
            <person name="Sallet E."/>
            <person name="Mancinotti D."/>
            <person name="Carrere S."/>
            <person name="Marande W."/>
            <person name="Arribat S."/>
            <person name="Keller J."/>
            <person name="Huneau C."/>
            <person name="Blein T."/>
            <person name="Aime D."/>
            <person name="Laguerre M."/>
            <person name="Taylor J."/>
            <person name="Schubert V."/>
            <person name="Nelson M."/>
            <person name="Geu-Flores F."/>
            <person name="Crespi M."/>
            <person name="Gallardo-Guerrero K."/>
            <person name="Delaux P.-M."/>
            <person name="Salse J."/>
            <person name="Berges H."/>
            <person name="Guyot R."/>
            <person name="Gouzy J."/>
            <person name="Peret B."/>
        </authorList>
    </citation>
    <scope>NUCLEOTIDE SEQUENCE [LARGE SCALE GENOMIC DNA]</scope>
    <source>
        <strain evidence="13">cv. Amiga</strain>
    </source>
</reference>
<feature type="transmembrane region" description="Helical" evidence="10">
    <location>
        <begin position="379"/>
        <end position="403"/>
    </location>
</feature>
<dbReference type="GO" id="GO:0015297">
    <property type="term" value="F:antiporter activity"/>
    <property type="evidence" value="ECO:0007669"/>
    <property type="project" value="InterPro"/>
</dbReference>
<dbReference type="GO" id="GO:0016020">
    <property type="term" value="C:membrane"/>
    <property type="evidence" value="ECO:0007669"/>
    <property type="project" value="UniProtKB-SubCell"/>
</dbReference>
<keyword evidence="13" id="KW-1185">Reference proteome</keyword>
<comment type="subcellular location">
    <subcellularLocation>
        <location evidence="1">Membrane</location>
        <topology evidence="1">Multi-pass membrane protein</topology>
    </subcellularLocation>
</comment>
<feature type="transmembrane region" description="Helical" evidence="10">
    <location>
        <begin position="65"/>
        <end position="86"/>
    </location>
</feature>
<name>A0A6A4NYJ4_LUPAL</name>
<gene>
    <name evidence="12" type="ORF">Lalb_Chr18g0051391</name>
</gene>
<feature type="transmembrane region" description="Helical" evidence="10">
    <location>
        <begin position="193"/>
        <end position="214"/>
    </location>
</feature>
<proteinExistence type="inferred from homology"/>
<keyword evidence="2" id="KW-0813">Transport</keyword>
<evidence type="ECO:0000256" key="2">
    <source>
        <dbReference type="ARBA" id="ARBA00022448"/>
    </source>
</evidence>
<dbReference type="Pfam" id="PF00999">
    <property type="entry name" value="Na_H_Exchanger"/>
    <property type="match status" value="1"/>
</dbReference>
<comment type="caution">
    <text evidence="12">The sequence shown here is derived from an EMBL/GenBank/DDBJ whole genome shotgun (WGS) entry which is preliminary data.</text>
</comment>
<feature type="transmembrane region" description="Helical" evidence="10">
    <location>
        <begin position="126"/>
        <end position="146"/>
    </location>
</feature>
<dbReference type="GO" id="GO:0006813">
    <property type="term" value="P:potassium ion transport"/>
    <property type="evidence" value="ECO:0007669"/>
    <property type="project" value="UniProtKB-KW"/>
</dbReference>
<evidence type="ECO:0000256" key="10">
    <source>
        <dbReference type="SAM" id="Phobius"/>
    </source>
</evidence>
<evidence type="ECO:0000256" key="8">
    <source>
        <dbReference type="ARBA" id="ARBA00023136"/>
    </source>
</evidence>
<keyword evidence="5" id="KW-0630">Potassium</keyword>
<evidence type="ECO:0000313" key="12">
    <source>
        <dbReference type="EMBL" id="KAE9594211.1"/>
    </source>
</evidence>
<feature type="transmembrane region" description="Helical" evidence="10">
    <location>
        <begin position="260"/>
        <end position="281"/>
    </location>
</feature>
<evidence type="ECO:0000256" key="6">
    <source>
        <dbReference type="ARBA" id="ARBA00022989"/>
    </source>
</evidence>
<keyword evidence="4 10" id="KW-0812">Transmembrane</keyword>
<evidence type="ECO:0000256" key="9">
    <source>
        <dbReference type="ARBA" id="ARBA00038341"/>
    </source>
</evidence>
<dbReference type="GO" id="GO:1902600">
    <property type="term" value="P:proton transmembrane transport"/>
    <property type="evidence" value="ECO:0007669"/>
    <property type="project" value="InterPro"/>
</dbReference>
<dbReference type="PANTHER" id="PTHR32468:SF109">
    <property type="entry name" value="CATION_H(+) ANTIPORTER 24-RELATED"/>
    <property type="match status" value="1"/>
</dbReference>
<evidence type="ECO:0000256" key="1">
    <source>
        <dbReference type="ARBA" id="ARBA00004141"/>
    </source>
</evidence>
<evidence type="ECO:0000256" key="7">
    <source>
        <dbReference type="ARBA" id="ARBA00023065"/>
    </source>
</evidence>
<accession>A0A6A4NYJ4</accession>
<dbReference type="InterPro" id="IPR006153">
    <property type="entry name" value="Cation/H_exchanger_TM"/>
</dbReference>
<dbReference type="EMBL" id="WOCE01000018">
    <property type="protein sequence ID" value="KAE9594211.1"/>
    <property type="molecule type" value="Genomic_DNA"/>
</dbReference>
<dbReference type="Gene3D" id="1.20.1530.20">
    <property type="match status" value="1"/>
</dbReference>
<evidence type="ECO:0000313" key="13">
    <source>
        <dbReference type="Proteomes" id="UP000447434"/>
    </source>
</evidence>
<organism evidence="12 13">
    <name type="scientific">Lupinus albus</name>
    <name type="common">White lupine</name>
    <name type="synonym">Lupinus termis</name>
    <dbReference type="NCBI Taxonomy" id="3870"/>
    <lineage>
        <taxon>Eukaryota</taxon>
        <taxon>Viridiplantae</taxon>
        <taxon>Streptophyta</taxon>
        <taxon>Embryophyta</taxon>
        <taxon>Tracheophyta</taxon>
        <taxon>Spermatophyta</taxon>
        <taxon>Magnoliopsida</taxon>
        <taxon>eudicotyledons</taxon>
        <taxon>Gunneridae</taxon>
        <taxon>Pentapetalae</taxon>
        <taxon>rosids</taxon>
        <taxon>fabids</taxon>
        <taxon>Fabales</taxon>
        <taxon>Fabaceae</taxon>
        <taxon>Papilionoideae</taxon>
        <taxon>50 kb inversion clade</taxon>
        <taxon>genistoids sensu lato</taxon>
        <taxon>core genistoids</taxon>
        <taxon>Genisteae</taxon>
        <taxon>Lupinus</taxon>
    </lineage>
</organism>
<evidence type="ECO:0000256" key="3">
    <source>
        <dbReference type="ARBA" id="ARBA00022538"/>
    </source>
</evidence>
<dbReference type="OrthoDB" id="1861329at2759"/>
<dbReference type="InterPro" id="IPR050794">
    <property type="entry name" value="CPA2_transporter"/>
</dbReference>
<protein>
    <submittedName>
        <fullName evidence="12">Putative cation/H+ exchanger</fullName>
    </submittedName>
</protein>
<dbReference type="Proteomes" id="UP000447434">
    <property type="component" value="Chromosome 18"/>
</dbReference>
<feature type="transmembrane region" description="Helical" evidence="10">
    <location>
        <begin position="301"/>
        <end position="331"/>
    </location>
</feature>
<feature type="transmembrane region" description="Helical" evidence="10">
    <location>
        <begin position="158"/>
        <end position="181"/>
    </location>
</feature>
<feature type="transmembrane region" description="Helical" evidence="10">
    <location>
        <begin position="352"/>
        <end position="373"/>
    </location>
</feature>
<evidence type="ECO:0000256" key="5">
    <source>
        <dbReference type="ARBA" id="ARBA00022958"/>
    </source>
</evidence>
<keyword evidence="8 10" id="KW-0472">Membrane</keyword>
<feature type="transmembrane region" description="Helical" evidence="10">
    <location>
        <begin position="436"/>
        <end position="458"/>
    </location>
</feature>
<feature type="domain" description="Cation/H+ exchanger transmembrane" evidence="11">
    <location>
        <begin position="77"/>
        <end position="450"/>
    </location>
</feature>
<dbReference type="PANTHER" id="PTHR32468">
    <property type="entry name" value="CATION/H + ANTIPORTER"/>
    <property type="match status" value="1"/>
</dbReference>
<keyword evidence="7" id="KW-0406">Ion transport</keyword>
<dbReference type="AlphaFoldDB" id="A0A6A4NYJ4"/>